<dbReference type="EMBL" id="JSVC01000016">
    <property type="protein sequence ID" value="KIC93927.1"/>
    <property type="molecule type" value="Genomic_DNA"/>
</dbReference>
<dbReference type="AlphaFoldDB" id="A0A0C1L1N4"/>
<accession>A0A0C1L1N4</accession>
<comment type="caution">
    <text evidence="1">The sequence shown here is derived from an EMBL/GenBank/DDBJ whole genome shotgun (WGS) entry which is preliminary data.</text>
</comment>
<gene>
    <name evidence="1" type="ORF">OI18_15205</name>
</gene>
<dbReference type="Proteomes" id="UP000031408">
    <property type="component" value="Unassembled WGS sequence"/>
</dbReference>
<evidence type="ECO:0000313" key="2">
    <source>
        <dbReference type="Proteomes" id="UP000031408"/>
    </source>
</evidence>
<organism evidence="1 2">
    <name type="scientific">Flavihumibacter solisilvae</name>
    <dbReference type="NCBI Taxonomy" id="1349421"/>
    <lineage>
        <taxon>Bacteria</taxon>
        <taxon>Pseudomonadati</taxon>
        <taxon>Bacteroidota</taxon>
        <taxon>Chitinophagia</taxon>
        <taxon>Chitinophagales</taxon>
        <taxon>Chitinophagaceae</taxon>
        <taxon>Flavihumibacter</taxon>
    </lineage>
</organism>
<name>A0A0C1L1N4_9BACT</name>
<dbReference type="STRING" id="1349421.OI18_15205"/>
<proteinExistence type="predicted"/>
<evidence type="ECO:0000313" key="1">
    <source>
        <dbReference type="EMBL" id="KIC93927.1"/>
    </source>
</evidence>
<reference evidence="1 2" key="1">
    <citation type="submission" date="2014-11" db="EMBL/GenBank/DDBJ databases">
        <title>Genome sequence of Flavihumibacter solisilvae 3-3.</title>
        <authorList>
            <person name="Zhou G."/>
            <person name="Li M."/>
            <person name="Wang G."/>
        </authorList>
    </citation>
    <scope>NUCLEOTIDE SEQUENCE [LARGE SCALE GENOMIC DNA]</scope>
    <source>
        <strain evidence="1 2">3-3</strain>
    </source>
</reference>
<protein>
    <submittedName>
        <fullName evidence="1">Uncharacterized protein</fullName>
    </submittedName>
</protein>
<sequence length="196" mass="22583">MLSCNRSISQTKQQQSNHFLYKTELDTSKGNYGMHIEVKQVLPDTNELIPMSIDDRDIIGRSKYVREEQIKLLGEYLTYRGDTNTSNKRYRFKAGSHMVSPEGIKGFTVEVEALYSFTRMLTQGLPPIKPALISRVTGEQLNTNPKVVSEVYDIYTRWYKENAKTDFKNIILPLTGSSYCWLGEDKGMELFLKKSF</sequence>
<keyword evidence="2" id="KW-1185">Reference proteome</keyword>